<organism evidence="1 2">
    <name type="scientific">Botrytis galanthina</name>
    <dbReference type="NCBI Taxonomy" id="278940"/>
    <lineage>
        <taxon>Eukaryota</taxon>
        <taxon>Fungi</taxon>
        <taxon>Dikarya</taxon>
        <taxon>Ascomycota</taxon>
        <taxon>Pezizomycotina</taxon>
        <taxon>Leotiomycetes</taxon>
        <taxon>Helotiales</taxon>
        <taxon>Sclerotiniaceae</taxon>
        <taxon>Botrytis</taxon>
    </lineage>
</organism>
<comment type="caution">
    <text evidence="1">The sequence shown here is derived from an EMBL/GenBank/DDBJ whole genome shotgun (WGS) entry which is preliminary data.</text>
</comment>
<dbReference type="EMBL" id="PQXL01000267">
    <property type="protein sequence ID" value="THV48125.1"/>
    <property type="molecule type" value="Genomic_DNA"/>
</dbReference>
<sequence>MIEPVNRPPTPAPAIARPTISILLLTAVAQIRELRVDPLVRWTHGAGSGYLPKLEDANGNQKQYILPKLGCNAAFTSASTHTY</sequence>
<dbReference type="OrthoDB" id="10527906at2759"/>
<dbReference type="Proteomes" id="UP000308671">
    <property type="component" value="Unassembled WGS sequence"/>
</dbReference>
<dbReference type="AlphaFoldDB" id="A0A4S8QX00"/>
<accession>A0A4S8QX00</accession>
<evidence type="ECO:0000313" key="2">
    <source>
        <dbReference type="Proteomes" id="UP000308671"/>
    </source>
</evidence>
<protein>
    <submittedName>
        <fullName evidence="1">Uncharacterized protein</fullName>
    </submittedName>
</protein>
<gene>
    <name evidence="1" type="ORF">BGAL_0267g00150</name>
</gene>
<proteinExistence type="predicted"/>
<keyword evidence="2" id="KW-1185">Reference proteome</keyword>
<reference evidence="1 2" key="1">
    <citation type="submission" date="2017-12" db="EMBL/GenBank/DDBJ databases">
        <title>Comparative genomics of Botrytis spp.</title>
        <authorList>
            <person name="Valero-Jimenez C.A."/>
            <person name="Tapia P."/>
            <person name="Veloso J."/>
            <person name="Silva-Moreno E."/>
            <person name="Staats M."/>
            <person name="Valdes J.H."/>
            <person name="Van Kan J.A.L."/>
        </authorList>
    </citation>
    <scope>NUCLEOTIDE SEQUENCE [LARGE SCALE GENOMIC DNA]</scope>
    <source>
        <strain evidence="1 2">MUCL435</strain>
    </source>
</reference>
<name>A0A4S8QX00_9HELO</name>
<evidence type="ECO:0000313" key="1">
    <source>
        <dbReference type="EMBL" id="THV48125.1"/>
    </source>
</evidence>